<dbReference type="GO" id="GO:0006310">
    <property type="term" value="P:DNA recombination"/>
    <property type="evidence" value="ECO:0007669"/>
    <property type="project" value="UniProtKB-KW"/>
</dbReference>
<evidence type="ECO:0000256" key="1">
    <source>
        <dbReference type="ARBA" id="ARBA00023172"/>
    </source>
</evidence>
<dbReference type="GO" id="GO:0003677">
    <property type="term" value="F:DNA binding"/>
    <property type="evidence" value="ECO:0007669"/>
    <property type="project" value="InterPro"/>
</dbReference>
<dbReference type="AlphaFoldDB" id="A0A1H9SVN8"/>
<dbReference type="EMBL" id="FOGD01000025">
    <property type="protein sequence ID" value="SER89062.1"/>
    <property type="molecule type" value="Genomic_DNA"/>
</dbReference>
<evidence type="ECO:0000313" key="3">
    <source>
        <dbReference type="Proteomes" id="UP000199766"/>
    </source>
</evidence>
<dbReference type="STRING" id="180197.SAMN02982919_03238"/>
<sequence>MAKKTSFRSAAKQAALASQSLKLSSVRTEKNYEQALTGLTQFIQEQKLGDLRSLTKEKAERYLAMRSQEVGQKTLDLDRQAIQAVLGQNLEVIKSEKEQVLKSRAYTHAQVTMVANAQSEKNALATHIAESAGLRAHELLTLRPVTERPADTHRPYRDDRFTGRQHVAVYTVEGKGGLCREVILDKALAAKLEERRLDTPRTVFDREVRYESHYDIGGGQKWSNSFSAASKRTLGWSTGAHGLRHQYAQSRMNELQGSGYEYRQALTIVSEEMGHFRPDITEVYLR</sequence>
<dbReference type="GO" id="GO:0015074">
    <property type="term" value="P:DNA integration"/>
    <property type="evidence" value="ECO:0007669"/>
    <property type="project" value="InterPro"/>
</dbReference>
<protein>
    <recommendedName>
        <fullName evidence="4">Integrase</fullName>
    </recommendedName>
</protein>
<evidence type="ECO:0000313" key="2">
    <source>
        <dbReference type="EMBL" id="SER89062.1"/>
    </source>
</evidence>
<dbReference type="SUPFAM" id="SSF56349">
    <property type="entry name" value="DNA breaking-rejoining enzymes"/>
    <property type="match status" value="1"/>
</dbReference>
<accession>A0A1H9SVN8</accession>
<dbReference type="OrthoDB" id="5394387at2"/>
<keyword evidence="3" id="KW-1185">Reference proteome</keyword>
<gene>
    <name evidence="2" type="ORF">SAMN02982919_03238</name>
</gene>
<keyword evidence="1" id="KW-0233">DNA recombination</keyword>
<dbReference type="Gene3D" id="1.10.443.10">
    <property type="entry name" value="Intergrase catalytic core"/>
    <property type="match status" value="1"/>
</dbReference>
<evidence type="ECO:0008006" key="4">
    <source>
        <dbReference type="Google" id="ProtNLM"/>
    </source>
</evidence>
<reference evidence="2 3" key="1">
    <citation type="submission" date="2016-10" db="EMBL/GenBank/DDBJ databases">
        <authorList>
            <person name="de Groot N.N."/>
        </authorList>
    </citation>
    <scope>NUCLEOTIDE SEQUENCE [LARGE SCALE GENOMIC DNA]</scope>
    <source>
        <strain evidence="2 3">ATCC 35958</strain>
    </source>
</reference>
<dbReference type="InterPro" id="IPR011010">
    <property type="entry name" value="DNA_brk_join_enz"/>
</dbReference>
<dbReference type="InterPro" id="IPR013762">
    <property type="entry name" value="Integrase-like_cat_sf"/>
</dbReference>
<dbReference type="Proteomes" id="UP000199766">
    <property type="component" value="Unassembled WGS sequence"/>
</dbReference>
<proteinExistence type="predicted"/>
<organism evidence="2 3">
    <name type="scientific">Giesbergeria anulus</name>
    <dbReference type="NCBI Taxonomy" id="180197"/>
    <lineage>
        <taxon>Bacteria</taxon>
        <taxon>Pseudomonadati</taxon>
        <taxon>Pseudomonadota</taxon>
        <taxon>Betaproteobacteria</taxon>
        <taxon>Burkholderiales</taxon>
        <taxon>Comamonadaceae</taxon>
        <taxon>Giesbergeria</taxon>
    </lineage>
</organism>
<name>A0A1H9SVN8_9BURK</name>